<name>A0A3P8FL88_9TREM</name>
<proteinExistence type="predicted"/>
<protein>
    <submittedName>
        <fullName evidence="1">Uncharacterized protein</fullName>
    </submittedName>
</protein>
<dbReference type="EMBL" id="UZAI01017046">
    <property type="protein sequence ID" value="VDP19766.1"/>
    <property type="molecule type" value="Genomic_DNA"/>
</dbReference>
<reference evidence="1 2" key="1">
    <citation type="submission" date="2018-11" db="EMBL/GenBank/DDBJ databases">
        <authorList>
            <consortium name="Pathogen Informatics"/>
        </authorList>
    </citation>
    <scope>NUCLEOTIDE SEQUENCE [LARGE SCALE GENOMIC DNA]</scope>
    <source>
        <strain evidence="1 2">Zambia</strain>
    </source>
</reference>
<gene>
    <name evidence="1" type="ORF">SMRZ_LOCUS16021</name>
</gene>
<evidence type="ECO:0000313" key="2">
    <source>
        <dbReference type="Proteomes" id="UP000277204"/>
    </source>
</evidence>
<keyword evidence="2" id="KW-1185">Reference proteome</keyword>
<sequence>MGLVIWMYIHLRVDVYFGNRTQYQSLQTSSGYQLSH</sequence>
<dbReference type="AlphaFoldDB" id="A0A3P8FL88"/>
<accession>A0A3P8FL88</accession>
<organism evidence="1 2">
    <name type="scientific">Schistosoma margrebowiei</name>
    <dbReference type="NCBI Taxonomy" id="48269"/>
    <lineage>
        <taxon>Eukaryota</taxon>
        <taxon>Metazoa</taxon>
        <taxon>Spiralia</taxon>
        <taxon>Lophotrochozoa</taxon>
        <taxon>Platyhelminthes</taxon>
        <taxon>Trematoda</taxon>
        <taxon>Digenea</taxon>
        <taxon>Strigeidida</taxon>
        <taxon>Schistosomatoidea</taxon>
        <taxon>Schistosomatidae</taxon>
        <taxon>Schistosoma</taxon>
    </lineage>
</organism>
<dbReference type="Proteomes" id="UP000277204">
    <property type="component" value="Unassembled WGS sequence"/>
</dbReference>
<evidence type="ECO:0000313" key="1">
    <source>
        <dbReference type="EMBL" id="VDP19766.1"/>
    </source>
</evidence>